<organism evidence="4 5">
    <name type="scientific">Sphingosinicella rhizophila</name>
    <dbReference type="NCBI Taxonomy" id="3050082"/>
    <lineage>
        <taxon>Bacteria</taxon>
        <taxon>Pseudomonadati</taxon>
        <taxon>Pseudomonadota</taxon>
        <taxon>Alphaproteobacteria</taxon>
        <taxon>Sphingomonadales</taxon>
        <taxon>Sphingosinicellaceae</taxon>
        <taxon>Sphingosinicella</taxon>
    </lineage>
</organism>
<dbReference type="PANTHER" id="PTHR44591">
    <property type="entry name" value="STRESS RESPONSE REGULATOR PROTEIN 1"/>
    <property type="match status" value="1"/>
</dbReference>
<evidence type="ECO:0000313" key="5">
    <source>
        <dbReference type="Proteomes" id="UP001259572"/>
    </source>
</evidence>
<dbReference type="SUPFAM" id="SSF52172">
    <property type="entry name" value="CheY-like"/>
    <property type="match status" value="1"/>
</dbReference>
<keyword evidence="1 2" id="KW-0597">Phosphoprotein</keyword>
<dbReference type="Proteomes" id="UP001259572">
    <property type="component" value="Unassembled WGS sequence"/>
</dbReference>
<keyword evidence="5" id="KW-1185">Reference proteome</keyword>
<dbReference type="InterPro" id="IPR001789">
    <property type="entry name" value="Sig_transdc_resp-reg_receiver"/>
</dbReference>
<evidence type="ECO:0000259" key="3">
    <source>
        <dbReference type="PROSITE" id="PS50110"/>
    </source>
</evidence>
<dbReference type="EMBL" id="JAVUPU010000011">
    <property type="protein sequence ID" value="MDT9600680.1"/>
    <property type="molecule type" value="Genomic_DNA"/>
</dbReference>
<dbReference type="RefSeq" id="WP_315728074.1">
    <property type="nucleotide sequence ID" value="NZ_JAVUPU010000011.1"/>
</dbReference>
<accession>A0ABU3QBB1</accession>
<dbReference type="PANTHER" id="PTHR44591:SF3">
    <property type="entry name" value="RESPONSE REGULATORY DOMAIN-CONTAINING PROTEIN"/>
    <property type="match status" value="1"/>
</dbReference>
<dbReference type="Pfam" id="PF00072">
    <property type="entry name" value="Response_reg"/>
    <property type="match status" value="1"/>
</dbReference>
<dbReference type="SMART" id="SM00448">
    <property type="entry name" value="REC"/>
    <property type="match status" value="1"/>
</dbReference>
<dbReference type="InterPro" id="IPR011006">
    <property type="entry name" value="CheY-like_superfamily"/>
</dbReference>
<evidence type="ECO:0000256" key="1">
    <source>
        <dbReference type="ARBA" id="ARBA00022553"/>
    </source>
</evidence>
<protein>
    <submittedName>
        <fullName evidence="4">Response regulator</fullName>
    </submittedName>
</protein>
<dbReference type="InterPro" id="IPR050595">
    <property type="entry name" value="Bact_response_regulator"/>
</dbReference>
<name>A0ABU3QBB1_9SPHN</name>
<proteinExistence type="predicted"/>
<dbReference type="PROSITE" id="PS50110">
    <property type="entry name" value="RESPONSE_REGULATORY"/>
    <property type="match status" value="1"/>
</dbReference>
<comment type="caution">
    <text evidence="4">The sequence shown here is derived from an EMBL/GenBank/DDBJ whole genome shotgun (WGS) entry which is preliminary data.</text>
</comment>
<feature type="modified residue" description="4-aspartylphosphate" evidence="2">
    <location>
        <position position="55"/>
    </location>
</feature>
<gene>
    <name evidence="4" type="ORF">RQX22_17090</name>
</gene>
<dbReference type="Gene3D" id="3.40.50.2300">
    <property type="match status" value="1"/>
</dbReference>
<evidence type="ECO:0000256" key="2">
    <source>
        <dbReference type="PROSITE-ProRule" id="PRU00169"/>
    </source>
</evidence>
<feature type="domain" description="Response regulatory" evidence="3">
    <location>
        <begin position="6"/>
        <end position="122"/>
    </location>
</feature>
<evidence type="ECO:0000313" key="4">
    <source>
        <dbReference type="EMBL" id="MDT9600680.1"/>
    </source>
</evidence>
<sequence>MTGPQRILVCDDDPLLVELVEFRLSSKGYAVDVARDGAETLARLSESRPDAVVLDAMMPIMDGYEVLRRMREQDALAEIPVIMLTARKQERDIVGALELGASDFMVKPFMPEELVARLARLLAESK</sequence>
<reference evidence="4 5" key="1">
    <citation type="submission" date="2023-05" db="EMBL/GenBank/DDBJ databases">
        <authorList>
            <person name="Guo Y."/>
        </authorList>
    </citation>
    <scope>NUCLEOTIDE SEQUENCE [LARGE SCALE GENOMIC DNA]</scope>
    <source>
        <strain evidence="4 5">GR2756</strain>
    </source>
</reference>